<name>A0A1B7YKP8_COLHI</name>
<keyword evidence="2" id="KW-1185">Reference proteome</keyword>
<organism evidence="1 2">
    <name type="scientific">Colletotrichum higginsianum (strain IMI 349063)</name>
    <name type="common">Crucifer anthracnose fungus</name>
    <dbReference type="NCBI Taxonomy" id="759273"/>
    <lineage>
        <taxon>Eukaryota</taxon>
        <taxon>Fungi</taxon>
        <taxon>Dikarya</taxon>
        <taxon>Ascomycota</taxon>
        <taxon>Pezizomycotina</taxon>
        <taxon>Sordariomycetes</taxon>
        <taxon>Hypocreomycetidae</taxon>
        <taxon>Glomerellales</taxon>
        <taxon>Glomerellaceae</taxon>
        <taxon>Colletotrichum</taxon>
        <taxon>Colletotrichum destructivum species complex</taxon>
    </lineage>
</organism>
<dbReference type="GeneID" id="28863953"/>
<sequence length="520" mass="59772">MAFPSEIVDLILCAYIVDRHFGRMQYDGSPNSWQDGSLDSWEDFTATSGRHTVGVWDGRHYYETKFYRKDVCDAESFISLLSCRLVSRQWDFSVCRLLQKHQWWNLHLDKNSTFQRAASCIEGEDSGSLKLIRNLCLDEMADLRTFSRIYSYDNEDVSRFEGQDMDDDDILLNSYVDQITAVDRRSTRTDFELHYDKGEELGLLRRLFDKLTNVERLRVEFPGAESENELQAQCYDMQGVEEVVATIQYGLRSPALHHLVDLSLSLPSTWHVGQLGSALSQDARDRLCHLQLVIVDETGPSGSLSYTLGEDGNDNGDMTSVLESSYAPSNVQVAYPNREHQAELWRFVASCRNLESLAIEATHYLQLEQLDWSPPLGSRGLKNILMRRMWASASSIRRLLSTSSGSKTRPAVRRVVLDDVKIYADGGNWEVVFNHLRTNCPDLELVRAEQLSYFSEHPRYAHNNRPWENFANVWTADNAEDNNDTSYLHMINKMMIQRSGSSGRGYPVFLDDWESEDEEW</sequence>
<dbReference type="RefSeq" id="XP_018161092.1">
    <property type="nucleotide sequence ID" value="XM_018299846.1"/>
</dbReference>
<evidence type="ECO:0000313" key="1">
    <source>
        <dbReference type="EMBL" id="OBR12575.1"/>
    </source>
</evidence>
<reference evidence="2" key="1">
    <citation type="journal article" date="2017" name="BMC Genomics">
        <title>Gapless genome assembly of Colletotrichum higginsianum reveals chromosome structure and association of transposable elements with secondary metabolite gene clusters.</title>
        <authorList>
            <person name="Dallery J.-F."/>
            <person name="Lapalu N."/>
            <person name="Zampounis A."/>
            <person name="Pigne S."/>
            <person name="Luyten I."/>
            <person name="Amselem J."/>
            <person name="Wittenberg A.H.J."/>
            <person name="Zhou S."/>
            <person name="de Queiroz M.V."/>
            <person name="Robin G.P."/>
            <person name="Auger A."/>
            <person name="Hainaut M."/>
            <person name="Henrissat B."/>
            <person name="Kim K.-T."/>
            <person name="Lee Y.-H."/>
            <person name="Lespinet O."/>
            <person name="Schwartz D.C."/>
            <person name="Thon M.R."/>
            <person name="O'Connell R.J."/>
        </authorList>
    </citation>
    <scope>NUCLEOTIDE SEQUENCE [LARGE SCALE GENOMIC DNA]</scope>
    <source>
        <strain evidence="2">IMI 349063</strain>
    </source>
</reference>
<gene>
    <name evidence="1" type="ORF">CH63R_04871</name>
</gene>
<dbReference type="Proteomes" id="UP000092177">
    <property type="component" value="Chromosome 3"/>
</dbReference>
<accession>A0A1B7YKP8</accession>
<protein>
    <submittedName>
        <fullName evidence="1">Uncharacterized protein</fullName>
    </submittedName>
</protein>
<comment type="caution">
    <text evidence="1">The sequence shown here is derived from an EMBL/GenBank/DDBJ whole genome shotgun (WGS) entry which is preliminary data.</text>
</comment>
<dbReference type="VEuPathDB" id="FungiDB:CH63R_04871"/>
<proteinExistence type="predicted"/>
<dbReference type="OrthoDB" id="5137852at2759"/>
<evidence type="ECO:0000313" key="2">
    <source>
        <dbReference type="Proteomes" id="UP000092177"/>
    </source>
</evidence>
<dbReference type="AlphaFoldDB" id="A0A1B7YKP8"/>
<dbReference type="KEGG" id="chig:CH63R_04871"/>
<dbReference type="EMBL" id="LTAN01000003">
    <property type="protein sequence ID" value="OBR12575.1"/>
    <property type="molecule type" value="Genomic_DNA"/>
</dbReference>